<evidence type="ECO:0000313" key="2">
    <source>
        <dbReference type="Proteomes" id="UP000091918"/>
    </source>
</evidence>
<gene>
    <name evidence="1" type="ORF">ACJ72_06648</name>
</gene>
<dbReference type="AlphaFoldDB" id="A0A1B7NQT5"/>
<name>A0A1B7NQT5_9EURO</name>
<comment type="caution">
    <text evidence="1">The sequence shown here is derived from an EMBL/GenBank/DDBJ whole genome shotgun (WGS) entry which is preliminary data.</text>
</comment>
<dbReference type="STRING" id="1658172.A0A1B7NQT5"/>
<dbReference type="EMBL" id="LGUA01001189">
    <property type="protein sequence ID" value="OAX79036.1"/>
    <property type="molecule type" value="Genomic_DNA"/>
</dbReference>
<dbReference type="OrthoDB" id="245563at2759"/>
<protein>
    <submittedName>
        <fullName evidence="1">Uncharacterized protein</fullName>
    </submittedName>
</protein>
<proteinExistence type="predicted"/>
<accession>A0A1B7NQT5</accession>
<keyword evidence="2" id="KW-1185">Reference proteome</keyword>
<reference evidence="1 2" key="1">
    <citation type="submission" date="2015-07" db="EMBL/GenBank/DDBJ databases">
        <title>Emmonsia species relationships and genome sequence.</title>
        <authorList>
            <person name="Cuomo C.A."/>
            <person name="Schwartz I.S."/>
            <person name="Kenyon C."/>
            <person name="de Hoog G.S."/>
            <person name="Govender N.P."/>
            <person name="Botha A."/>
            <person name="Moreno L."/>
            <person name="de Vries M."/>
            <person name="Munoz J.F."/>
            <person name="Stielow J.B."/>
        </authorList>
    </citation>
    <scope>NUCLEOTIDE SEQUENCE [LARGE SCALE GENOMIC DNA]</scope>
    <source>
        <strain evidence="1 2">CBS 136260</strain>
    </source>
</reference>
<evidence type="ECO:0000313" key="1">
    <source>
        <dbReference type="EMBL" id="OAX79036.1"/>
    </source>
</evidence>
<dbReference type="Proteomes" id="UP000091918">
    <property type="component" value="Unassembled WGS sequence"/>
</dbReference>
<organism evidence="1 2">
    <name type="scientific">Emergomyces africanus</name>
    <dbReference type="NCBI Taxonomy" id="1955775"/>
    <lineage>
        <taxon>Eukaryota</taxon>
        <taxon>Fungi</taxon>
        <taxon>Dikarya</taxon>
        <taxon>Ascomycota</taxon>
        <taxon>Pezizomycotina</taxon>
        <taxon>Eurotiomycetes</taxon>
        <taxon>Eurotiomycetidae</taxon>
        <taxon>Onygenales</taxon>
        <taxon>Ajellomycetaceae</taxon>
        <taxon>Emergomyces</taxon>
    </lineage>
</organism>
<sequence length="216" mass="23655">MSTSESRILLLSLEKKDYFDELYERFLDTLASKAQVQRASKPAGALYYLSSNTPTAIIVTDPGITRPRHSAVLEKVISYARHGGTVILAAHFTSFIGPDKLNEFFYCRWCLPWRYGEYHRTTVHLNQQARLANKAGLPASYSQKAIFLKNVPLDAALYLPTEDSVTESAAFVNTPIADLSLTPVVFAAVGEGSLGYVGDVNAEKGSDSVILAMCGL</sequence>